<dbReference type="CDD" id="cd01396">
    <property type="entry name" value="MeCP2_MBD"/>
    <property type="match status" value="1"/>
</dbReference>
<keyword evidence="3" id="KW-0863">Zinc-finger</keyword>
<organism evidence="11 12">
    <name type="scientific">Daucus carota subsp. sativus</name>
    <name type="common">Carrot</name>
    <dbReference type="NCBI Taxonomy" id="79200"/>
    <lineage>
        <taxon>Eukaryota</taxon>
        <taxon>Viridiplantae</taxon>
        <taxon>Streptophyta</taxon>
        <taxon>Embryophyta</taxon>
        <taxon>Tracheophyta</taxon>
        <taxon>Spermatophyta</taxon>
        <taxon>Magnoliopsida</taxon>
        <taxon>eudicotyledons</taxon>
        <taxon>Gunneridae</taxon>
        <taxon>Pentapetalae</taxon>
        <taxon>asterids</taxon>
        <taxon>campanulids</taxon>
        <taxon>Apiales</taxon>
        <taxon>Apiaceae</taxon>
        <taxon>Apioideae</taxon>
        <taxon>Scandiceae</taxon>
        <taxon>Daucinae</taxon>
        <taxon>Daucus</taxon>
        <taxon>Daucus sect. Daucus</taxon>
    </lineage>
</organism>
<accession>A0AAF0W5P2</accession>
<evidence type="ECO:0000256" key="6">
    <source>
        <dbReference type="ARBA" id="ARBA00023125"/>
    </source>
</evidence>
<dbReference type="Pfam" id="PF01429">
    <property type="entry name" value="MBD"/>
    <property type="match status" value="1"/>
</dbReference>
<evidence type="ECO:0000256" key="5">
    <source>
        <dbReference type="ARBA" id="ARBA00023015"/>
    </source>
</evidence>
<proteinExistence type="predicted"/>
<keyword evidence="7" id="KW-0804">Transcription</keyword>
<sequence>MVLSNGKLGACWSYVYAVQCKECLKWRRIPTQEVFEGIRANATKDPFVCNKKLEVTCDDPADIEYDSSRTWVIDKPDVPKTPPGFIREVILRKDFSKMDAHYITPEGKRLRSSVEAATFLEEHPEYNQTISIADFSFITPKVMSETIPKDYVRKLGIEKKIVKQNGKKLFGSA</sequence>
<dbReference type="Pfam" id="PF07496">
    <property type="entry name" value="zf-CW"/>
    <property type="match status" value="1"/>
</dbReference>
<gene>
    <name evidence="11" type="ORF">DCAR_0102897</name>
</gene>
<evidence type="ECO:0000256" key="7">
    <source>
        <dbReference type="ARBA" id="ARBA00023163"/>
    </source>
</evidence>
<comment type="subcellular location">
    <subcellularLocation>
        <location evidence="1">Nucleus</location>
    </subcellularLocation>
</comment>
<keyword evidence="5" id="KW-0805">Transcription regulation</keyword>
<keyword evidence="4" id="KW-0862">Zinc</keyword>
<dbReference type="InterPro" id="IPR011124">
    <property type="entry name" value="Znf_CW"/>
</dbReference>
<evidence type="ECO:0000313" key="11">
    <source>
        <dbReference type="EMBL" id="WOG83720.1"/>
    </source>
</evidence>
<dbReference type="InterPro" id="IPR001739">
    <property type="entry name" value="Methyl_CpG_DNA-bd"/>
</dbReference>
<dbReference type="EMBL" id="CP093343">
    <property type="protein sequence ID" value="WOG83720.1"/>
    <property type="molecule type" value="Genomic_DNA"/>
</dbReference>
<dbReference type="GO" id="GO:0003677">
    <property type="term" value="F:DNA binding"/>
    <property type="evidence" value="ECO:0007669"/>
    <property type="project" value="UniProtKB-KW"/>
</dbReference>
<dbReference type="Gene3D" id="3.30.40.100">
    <property type="match status" value="1"/>
</dbReference>
<dbReference type="GO" id="GO:0008270">
    <property type="term" value="F:zinc ion binding"/>
    <property type="evidence" value="ECO:0007669"/>
    <property type="project" value="UniProtKB-KW"/>
</dbReference>
<keyword evidence="2" id="KW-0479">Metal-binding</keyword>
<evidence type="ECO:0000256" key="1">
    <source>
        <dbReference type="ARBA" id="ARBA00004123"/>
    </source>
</evidence>
<dbReference type="PROSITE" id="PS50982">
    <property type="entry name" value="MBD"/>
    <property type="match status" value="1"/>
</dbReference>
<evidence type="ECO:0008006" key="13">
    <source>
        <dbReference type="Google" id="ProtNLM"/>
    </source>
</evidence>
<dbReference type="Proteomes" id="UP000077755">
    <property type="component" value="Chromosome 1"/>
</dbReference>
<dbReference type="SUPFAM" id="SSF54171">
    <property type="entry name" value="DNA-binding domain"/>
    <property type="match status" value="1"/>
</dbReference>
<name>A0AAF0W5P2_DAUCS</name>
<evidence type="ECO:0000256" key="3">
    <source>
        <dbReference type="ARBA" id="ARBA00022771"/>
    </source>
</evidence>
<dbReference type="GO" id="GO:0005634">
    <property type="term" value="C:nucleus"/>
    <property type="evidence" value="ECO:0007669"/>
    <property type="project" value="UniProtKB-SubCell"/>
</dbReference>
<feature type="domain" description="MBD" evidence="9">
    <location>
        <begin position="71"/>
        <end position="142"/>
    </location>
</feature>
<evidence type="ECO:0000256" key="4">
    <source>
        <dbReference type="ARBA" id="ARBA00022833"/>
    </source>
</evidence>
<protein>
    <recommendedName>
        <fullName evidence="13">MBD domain-containing protein</fullName>
    </recommendedName>
</protein>
<keyword evidence="12" id="KW-1185">Reference proteome</keyword>
<feature type="domain" description="CW-type" evidence="10">
    <location>
        <begin position="6"/>
        <end position="65"/>
    </location>
</feature>
<dbReference type="PANTHER" id="PTHR12396">
    <property type="entry name" value="METHYL-CPG BINDING PROTEIN, MBD"/>
    <property type="match status" value="1"/>
</dbReference>
<keyword evidence="8" id="KW-0539">Nucleus</keyword>
<dbReference type="AlphaFoldDB" id="A0AAF0W5P2"/>
<evidence type="ECO:0000313" key="12">
    <source>
        <dbReference type="Proteomes" id="UP000077755"/>
    </source>
</evidence>
<evidence type="ECO:0000259" key="9">
    <source>
        <dbReference type="PROSITE" id="PS50982"/>
    </source>
</evidence>
<reference evidence="11" key="2">
    <citation type="submission" date="2022-03" db="EMBL/GenBank/DDBJ databases">
        <title>Draft title - Genomic analysis of global carrot germplasm unveils the trajectory of domestication and the origin of high carotenoid orange carrot.</title>
        <authorList>
            <person name="Iorizzo M."/>
            <person name="Ellison S."/>
            <person name="Senalik D."/>
            <person name="Macko-Podgorni A."/>
            <person name="Grzebelus D."/>
            <person name="Bostan H."/>
            <person name="Rolling W."/>
            <person name="Curaba J."/>
            <person name="Simon P."/>
        </authorList>
    </citation>
    <scope>NUCLEOTIDE SEQUENCE</scope>
    <source>
        <tissue evidence="11">Leaf</tissue>
    </source>
</reference>
<keyword evidence="6" id="KW-0238">DNA-binding</keyword>
<dbReference type="InterPro" id="IPR016177">
    <property type="entry name" value="DNA-bd_dom_sf"/>
</dbReference>
<dbReference type="Gene3D" id="3.30.890.10">
    <property type="entry name" value="Methyl-cpg-binding Protein 2, Chain A"/>
    <property type="match status" value="1"/>
</dbReference>
<dbReference type="PROSITE" id="PS51050">
    <property type="entry name" value="ZF_CW"/>
    <property type="match status" value="1"/>
</dbReference>
<evidence type="ECO:0000256" key="8">
    <source>
        <dbReference type="ARBA" id="ARBA00023242"/>
    </source>
</evidence>
<dbReference type="PANTHER" id="PTHR12396:SF10">
    <property type="entry name" value="METHYL-CPG-BINDING DOMAIN-CONTAINING PROTEIN 1-RELATED"/>
    <property type="match status" value="1"/>
</dbReference>
<dbReference type="SMART" id="SM00391">
    <property type="entry name" value="MBD"/>
    <property type="match status" value="1"/>
</dbReference>
<evidence type="ECO:0000256" key="2">
    <source>
        <dbReference type="ARBA" id="ARBA00022723"/>
    </source>
</evidence>
<evidence type="ECO:0000259" key="10">
    <source>
        <dbReference type="PROSITE" id="PS51050"/>
    </source>
</evidence>
<reference evidence="11" key="1">
    <citation type="journal article" date="2016" name="Nat. Genet.">
        <title>A high-quality carrot genome assembly provides new insights into carotenoid accumulation and asterid genome evolution.</title>
        <authorList>
            <person name="Iorizzo M."/>
            <person name="Ellison S."/>
            <person name="Senalik D."/>
            <person name="Zeng P."/>
            <person name="Satapoomin P."/>
            <person name="Huang J."/>
            <person name="Bowman M."/>
            <person name="Iovene M."/>
            <person name="Sanseverino W."/>
            <person name="Cavagnaro P."/>
            <person name="Yildiz M."/>
            <person name="Macko-Podgorni A."/>
            <person name="Moranska E."/>
            <person name="Grzebelus E."/>
            <person name="Grzebelus D."/>
            <person name="Ashrafi H."/>
            <person name="Zheng Z."/>
            <person name="Cheng S."/>
            <person name="Spooner D."/>
            <person name="Van Deynze A."/>
            <person name="Simon P."/>
        </authorList>
    </citation>
    <scope>NUCLEOTIDE SEQUENCE</scope>
    <source>
        <tissue evidence="11">Leaf</tissue>
    </source>
</reference>